<dbReference type="AlphaFoldDB" id="A0A6V6Z9S1"/>
<dbReference type="EMBL" id="CAIJDO010000226">
    <property type="protein sequence ID" value="CAD0008531.1"/>
    <property type="molecule type" value="Genomic_DNA"/>
</dbReference>
<accession>A0A6V6Z9S1</accession>
<comment type="caution">
    <text evidence="1">The sequence shown here is derived from an EMBL/GenBank/DDBJ whole genome shotgun (WGS) entry which is preliminary data.</text>
</comment>
<protein>
    <submittedName>
        <fullName evidence="1">Uncharacterized protein</fullName>
    </submittedName>
</protein>
<organism evidence="1 2">
    <name type="scientific">Flavobacterium chungangense</name>
    <dbReference type="NCBI Taxonomy" id="554283"/>
    <lineage>
        <taxon>Bacteria</taxon>
        <taxon>Pseudomonadati</taxon>
        <taxon>Bacteroidota</taxon>
        <taxon>Flavobacteriia</taxon>
        <taxon>Flavobacteriales</taxon>
        <taxon>Flavobacteriaceae</taxon>
        <taxon>Flavobacterium</taxon>
    </lineage>
</organism>
<keyword evidence="2" id="KW-1185">Reference proteome</keyword>
<gene>
    <name evidence="1" type="ORF">FLACHUCJ7_03818</name>
</gene>
<dbReference type="Proteomes" id="UP000556700">
    <property type="component" value="Unassembled WGS sequence"/>
</dbReference>
<name>A0A6V6Z9S1_9FLAO</name>
<reference evidence="1 2" key="1">
    <citation type="submission" date="2020-06" db="EMBL/GenBank/DDBJ databases">
        <authorList>
            <person name="Criscuolo A."/>
        </authorList>
    </citation>
    <scope>NUCLEOTIDE SEQUENCE [LARGE SCALE GENOMIC DNA]</scope>
    <source>
        <strain evidence="2">CIP 110025</strain>
    </source>
</reference>
<sequence>MKKTISTDSDGEKVTTIYKYNGNKIVSIVDGDLDLYYTYTGNLITKIEYKYPGGTLAQLETFEYDSENKVISRTMSEPLEELGRKDFFTYSADGTILVSNYIGDHKTQTMYNGKGKLTLVNGEVVKYESDYAGNLTFKYDDKNNPMKNILGYGKITSLDGTGDGTSHNVVSEEGDGPNYTYAYEYNSKGYPTKSIEKADGETEETIELFY</sequence>
<evidence type="ECO:0000313" key="2">
    <source>
        <dbReference type="Proteomes" id="UP000556700"/>
    </source>
</evidence>
<evidence type="ECO:0000313" key="1">
    <source>
        <dbReference type="EMBL" id="CAD0008531.1"/>
    </source>
</evidence>
<proteinExistence type="predicted"/>